<evidence type="ECO:0000256" key="4">
    <source>
        <dbReference type="RuleBase" id="RU362125"/>
    </source>
</evidence>
<keyword evidence="2 4" id="KW-0285">Flavoprotein</keyword>
<dbReference type="Pfam" id="PF18158">
    <property type="entry name" value="AidB_N"/>
    <property type="match status" value="1"/>
</dbReference>
<feature type="domain" description="Acyl-CoA oxidase/dehydrogenase middle" evidence="6">
    <location>
        <begin position="187"/>
        <end position="302"/>
    </location>
</feature>
<reference evidence="8 9" key="1">
    <citation type="journal article" date="2016" name="PLoS Pathog.">
        <title>Biosynthesis of antibiotic leucinostatins in bio-control fungus Purpureocillium lilacinum and their inhibition on phytophthora revealed by genome mining.</title>
        <authorList>
            <person name="Wang G."/>
            <person name="Liu Z."/>
            <person name="Lin R."/>
            <person name="Li E."/>
            <person name="Mao Z."/>
            <person name="Ling J."/>
            <person name="Yang Y."/>
            <person name="Yin W.B."/>
            <person name="Xie B."/>
        </authorList>
    </citation>
    <scope>NUCLEOTIDE SEQUENCE [LARGE SCALE GENOMIC DNA]</scope>
    <source>
        <strain evidence="8">170</strain>
    </source>
</reference>
<dbReference type="SUPFAM" id="SSF47203">
    <property type="entry name" value="Acyl-CoA dehydrogenase C-terminal domain-like"/>
    <property type="match status" value="1"/>
</dbReference>
<dbReference type="InterPro" id="IPR006091">
    <property type="entry name" value="Acyl-CoA_Oxase/DH_mid-dom"/>
</dbReference>
<dbReference type="OrthoDB" id="10251155at2759"/>
<evidence type="ECO:0000313" key="8">
    <source>
        <dbReference type="EMBL" id="OAQ58486.1"/>
    </source>
</evidence>
<comment type="caution">
    <text evidence="8">The sequence shown here is derived from an EMBL/GenBank/DDBJ whole genome shotgun (WGS) entry which is preliminary data.</text>
</comment>
<name>A0A179EZ74_METCM</name>
<organism evidence="8 9">
    <name type="scientific">Pochonia chlamydosporia 170</name>
    <dbReference type="NCBI Taxonomy" id="1380566"/>
    <lineage>
        <taxon>Eukaryota</taxon>
        <taxon>Fungi</taxon>
        <taxon>Dikarya</taxon>
        <taxon>Ascomycota</taxon>
        <taxon>Pezizomycotina</taxon>
        <taxon>Sordariomycetes</taxon>
        <taxon>Hypocreomycetidae</taxon>
        <taxon>Hypocreales</taxon>
        <taxon>Clavicipitaceae</taxon>
        <taxon>Pochonia</taxon>
    </lineage>
</organism>
<gene>
    <name evidence="8" type="ORF">VFPPC_11241</name>
</gene>
<dbReference type="EMBL" id="LSBJ02000017">
    <property type="protein sequence ID" value="OAQ58486.1"/>
    <property type="molecule type" value="Genomic_DNA"/>
</dbReference>
<evidence type="ECO:0000259" key="7">
    <source>
        <dbReference type="Pfam" id="PF18158"/>
    </source>
</evidence>
<evidence type="ECO:0000256" key="2">
    <source>
        <dbReference type="ARBA" id="ARBA00022630"/>
    </source>
</evidence>
<evidence type="ECO:0000256" key="3">
    <source>
        <dbReference type="ARBA" id="ARBA00022827"/>
    </source>
</evidence>
<dbReference type="GO" id="GO:0003995">
    <property type="term" value="F:acyl-CoA dehydrogenase activity"/>
    <property type="evidence" value="ECO:0007669"/>
    <property type="project" value="TreeGrafter"/>
</dbReference>
<dbReference type="PANTHER" id="PTHR42707">
    <property type="entry name" value="ACYL-COA DEHYDROGENASE"/>
    <property type="match status" value="1"/>
</dbReference>
<dbReference type="Pfam" id="PF02770">
    <property type="entry name" value="Acyl-CoA_dh_M"/>
    <property type="match status" value="1"/>
</dbReference>
<dbReference type="SUPFAM" id="SSF56645">
    <property type="entry name" value="Acyl-CoA dehydrogenase NM domain-like"/>
    <property type="match status" value="1"/>
</dbReference>
<dbReference type="PANTHER" id="PTHR42707:SF2">
    <property type="entry name" value="ACD11 DEHYDROGENASE"/>
    <property type="match status" value="1"/>
</dbReference>
<keyword evidence="4" id="KW-0560">Oxidoreductase</keyword>
<feature type="domain" description="Acyl-CoA dehydrogenase/oxidase C-terminal" evidence="5">
    <location>
        <begin position="311"/>
        <end position="487"/>
    </location>
</feature>
<dbReference type="RefSeq" id="XP_018136633.1">
    <property type="nucleotide sequence ID" value="XM_018289486.1"/>
</dbReference>
<protein>
    <submittedName>
        <fullName evidence="8">Acyl-CoA dehydrogenase</fullName>
    </submittedName>
</protein>
<dbReference type="STRING" id="1380566.A0A179EZ74"/>
<proteinExistence type="inferred from homology"/>
<dbReference type="InterPro" id="IPR009075">
    <property type="entry name" value="AcylCo_DH/oxidase_C"/>
</dbReference>
<keyword evidence="9" id="KW-1185">Reference proteome</keyword>
<evidence type="ECO:0000259" key="6">
    <source>
        <dbReference type="Pfam" id="PF02770"/>
    </source>
</evidence>
<comment type="cofactor">
    <cofactor evidence="4">
        <name>FAD</name>
        <dbReference type="ChEBI" id="CHEBI:57692"/>
    </cofactor>
</comment>
<evidence type="ECO:0000259" key="5">
    <source>
        <dbReference type="Pfam" id="PF00441"/>
    </source>
</evidence>
<dbReference type="Gene3D" id="1.20.140.10">
    <property type="entry name" value="Butyryl-CoA Dehydrogenase, subunit A, domain 3"/>
    <property type="match status" value="1"/>
</dbReference>
<feature type="domain" description="Adaptive response protein AidB N-terminal" evidence="7">
    <location>
        <begin position="25"/>
        <end position="157"/>
    </location>
</feature>
<accession>A0A179EZ74</accession>
<dbReference type="GeneID" id="28853480"/>
<dbReference type="KEGG" id="pchm:VFPPC_11241"/>
<dbReference type="InterPro" id="IPR052904">
    <property type="entry name" value="Acyl-CoA_dehydrogenase-like"/>
</dbReference>
<dbReference type="Gene3D" id="2.40.110.20">
    <property type="match status" value="1"/>
</dbReference>
<dbReference type="AlphaFoldDB" id="A0A179EZ74"/>
<dbReference type="InterPro" id="IPR036250">
    <property type="entry name" value="AcylCo_DH-like_C"/>
</dbReference>
<evidence type="ECO:0000313" key="9">
    <source>
        <dbReference type="Proteomes" id="UP000078397"/>
    </source>
</evidence>
<dbReference type="Pfam" id="PF00441">
    <property type="entry name" value="Acyl-CoA_dh_1"/>
    <property type="match status" value="1"/>
</dbReference>
<sequence length="637" mass="70790">MTSINAAPATAESGFIFSMPKAENQFTSDIFFRRLLAWYLPGHILAEVEPELRDFAAEAASEKVKEWMVNAEREPPYVKSYNVWGAKHDVDRLVTSEGWKRLRAWGAANGAVAIGYEDKFGEYKRIVQHAKNYFFTPVSAVTSCPLSMSDGAAHLLLEILPGLPSSHPFHEVYHRLTSRKDCLTSGQWMTERPGGSDVQNTETWAVYSPLPNKTGPHGTLGEGDYLVSGFKFFSSATDADIAILLAKTSSGKLSAFLAPLTRTGIDQRGGEKIVTNGIRIHRLKNKLGTKQLPTAELELKNVRAHLVGELDRGVGTISHILNVTRAWAFVGSLAGMRRCMTIAKSFSKARTVFGYPLWILPLHLRTLAGLETKIRGLLHLGFYTIALTSFTESSFPDIPKDTSYAPLPRSQEDAKVILRTLTAVTKAVASKTAVASIQECMEALGGVGYMDEVEEPENMARAFRDVSVNTIWEGTTNVLSSEVVRHLLNKNHLQVFNKWLGVAIDGVEIVELRRVLQNAWGALHDHLDKYRGYLFDALANGRTIMFTIAWIVSGTILGLDASRDHDPVAIEVANRWIFDQEGIPREYILAEMDEVAHRRPSQKGNERAAWDCRLVWGVDLPDFATFGQRPPLQQSKI</sequence>
<keyword evidence="3 4" id="KW-0274">FAD</keyword>
<dbReference type="InterPro" id="IPR041504">
    <property type="entry name" value="AidB_N"/>
</dbReference>
<evidence type="ECO:0000256" key="1">
    <source>
        <dbReference type="ARBA" id="ARBA00009347"/>
    </source>
</evidence>
<dbReference type="Proteomes" id="UP000078397">
    <property type="component" value="Unassembled WGS sequence"/>
</dbReference>
<dbReference type="InterPro" id="IPR009100">
    <property type="entry name" value="AcylCoA_DH/oxidase_NM_dom_sf"/>
</dbReference>
<comment type="similarity">
    <text evidence="1 4">Belongs to the acyl-CoA dehydrogenase family.</text>
</comment>